<comment type="caution">
    <text evidence="2">The sequence shown here is derived from an EMBL/GenBank/DDBJ whole genome shotgun (WGS) entry which is preliminary data.</text>
</comment>
<name>A0A8J6NZJ7_9BACT</name>
<dbReference type="InterPro" id="IPR022606">
    <property type="entry name" value="DUF2914"/>
</dbReference>
<dbReference type="Proteomes" id="UP000605201">
    <property type="component" value="Unassembled WGS sequence"/>
</dbReference>
<evidence type="ECO:0000313" key="3">
    <source>
        <dbReference type="Proteomes" id="UP000605201"/>
    </source>
</evidence>
<feature type="domain" description="DUF2914" evidence="1">
    <location>
        <begin position="37"/>
        <end position="97"/>
    </location>
</feature>
<dbReference type="EMBL" id="JACNIG010000253">
    <property type="protein sequence ID" value="MBC8432894.1"/>
    <property type="molecule type" value="Genomic_DNA"/>
</dbReference>
<evidence type="ECO:0000313" key="2">
    <source>
        <dbReference type="EMBL" id="MBC8432894.1"/>
    </source>
</evidence>
<protein>
    <submittedName>
        <fullName evidence="2">DUF2914 domain-containing protein</fullName>
    </submittedName>
</protein>
<sequence>MCEEIKEYTPYNSAVVFSITIGQVSCFTSFDPVSEKTFIYHKWYHRDKPSTKKTLTLNPPRWSTYSSILLRETDKGPWRVEISDQNGNLFRILRFSITD</sequence>
<organism evidence="2 3">
    <name type="scientific">Candidatus Desulfatibia vada</name>
    <dbReference type="NCBI Taxonomy" id="2841696"/>
    <lineage>
        <taxon>Bacteria</taxon>
        <taxon>Pseudomonadati</taxon>
        <taxon>Thermodesulfobacteriota</taxon>
        <taxon>Desulfobacteria</taxon>
        <taxon>Desulfobacterales</taxon>
        <taxon>Desulfobacterales incertae sedis</taxon>
        <taxon>Candidatus Desulfatibia</taxon>
    </lineage>
</organism>
<evidence type="ECO:0000259" key="1">
    <source>
        <dbReference type="Pfam" id="PF11141"/>
    </source>
</evidence>
<gene>
    <name evidence="2" type="ORF">H8D96_13370</name>
</gene>
<proteinExistence type="predicted"/>
<dbReference type="AlphaFoldDB" id="A0A8J6NZJ7"/>
<reference evidence="2 3" key="1">
    <citation type="submission" date="2020-08" db="EMBL/GenBank/DDBJ databases">
        <title>Bridging the membrane lipid divide: bacteria of the FCB group superphylum have the potential to synthesize archaeal ether lipids.</title>
        <authorList>
            <person name="Villanueva L."/>
            <person name="Von Meijenfeldt F.A.B."/>
            <person name="Westbye A.B."/>
            <person name="Yadav S."/>
            <person name="Hopmans E.C."/>
            <person name="Dutilh B.E."/>
            <person name="Sinninghe Damste J.S."/>
        </authorList>
    </citation>
    <scope>NUCLEOTIDE SEQUENCE [LARGE SCALE GENOMIC DNA]</scope>
    <source>
        <strain evidence="2">NIOZ-UU17</strain>
    </source>
</reference>
<dbReference type="Pfam" id="PF11141">
    <property type="entry name" value="DUF2914"/>
    <property type="match status" value="1"/>
</dbReference>
<accession>A0A8J6NZJ7</accession>